<dbReference type="PANTHER" id="PTHR30419">
    <property type="entry name" value="HTH-TYPE TRANSCRIPTIONAL REGULATOR YBHD"/>
    <property type="match status" value="1"/>
</dbReference>
<dbReference type="Proteomes" id="UP000287352">
    <property type="component" value="Unassembled WGS sequence"/>
</dbReference>
<protein>
    <submittedName>
        <fullName evidence="6">HTH-type transcriptional regulator GltC</fullName>
    </submittedName>
</protein>
<dbReference type="PROSITE" id="PS50931">
    <property type="entry name" value="HTH_LYSR"/>
    <property type="match status" value="1"/>
</dbReference>
<comment type="similarity">
    <text evidence="1">Belongs to the LysR transcriptional regulatory family.</text>
</comment>
<accession>A0A402A9H6</accession>
<dbReference type="Gene3D" id="1.10.10.10">
    <property type="entry name" value="Winged helix-like DNA-binding domain superfamily/Winged helix DNA-binding domain"/>
    <property type="match status" value="1"/>
</dbReference>
<evidence type="ECO:0000256" key="2">
    <source>
        <dbReference type="ARBA" id="ARBA00023015"/>
    </source>
</evidence>
<evidence type="ECO:0000256" key="1">
    <source>
        <dbReference type="ARBA" id="ARBA00009437"/>
    </source>
</evidence>
<name>A0A402A9H6_9CHLR</name>
<dbReference type="InterPro" id="IPR036388">
    <property type="entry name" value="WH-like_DNA-bd_sf"/>
</dbReference>
<dbReference type="GO" id="GO:0003677">
    <property type="term" value="F:DNA binding"/>
    <property type="evidence" value="ECO:0007669"/>
    <property type="project" value="UniProtKB-KW"/>
</dbReference>
<feature type="domain" description="HTH lysR-type" evidence="5">
    <location>
        <begin position="5"/>
        <end position="62"/>
    </location>
</feature>
<reference evidence="7" key="1">
    <citation type="submission" date="2018-12" db="EMBL/GenBank/DDBJ databases">
        <title>Tengunoibacter tsumagoiensis gen. nov., sp. nov., Dictyobacter kobayashii sp. nov., D. alpinus sp. nov., and D. joshuensis sp. nov. and description of Dictyobacteraceae fam. nov. within the order Ktedonobacterales isolated from Tengu-no-mugimeshi.</title>
        <authorList>
            <person name="Wang C.M."/>
            <person name="Zheng Y."/>
            <person name="Sakai Y."/>
            <person name="Toyoda A."/>
            <person name="Minakuchi Y."/>
            <person name="Abe K."/>
            <person name="Yokota A."/>
            <person name="Yabe S."/>
        </authorList>
    </citation>
    <scope>NUCLEOTIDE SEQUENCE [LARGE SCALE GENOMIC DNA]</scope>
    <source>
        <strain evidence="7">Uno3</strain>
    </source>
</reference>
<dbReference type="FunFam" id="1.10.10.10:FF:000001">
    <property type="entry name" value="LysR family transcriptional regulator"/>
    <property type="match status" value="1"/>
</dbReference>
<dbReference type="Pfam" id="PF00126">
    <property type="entry name" value="HTH_1"/>
    <property type="match status" value="1"/>
</dbReference>
<dbReference type="GO" id="GO:0003700">
    <property type="term" value="F:DNA-binding transcription factor activity"/>
    <property type="evidence" value="ECO:0007669"/>
    <property type="project" value="InterPro"/>
</dbReference>
<dbReference type="SUPFAM" id="SSF46785">
    <property type="entry name" value="Winged helix' DNA-binding domain"/>
    <property type="match status" value="1"/>
</dbReference>
<keyword evidence="2" id="KW-0805">Transcription regulation</keyword>
<evidence type="ECO:0000256" key="3">
    <source>
        <dbReference type="ARBA" id="ARBA00023125"/>
    </source>
</evidence>
<sequence>MQFGMEFQQLTYFLAAAQTQNFRKAADICLVAQSALSRQIAQLEDELEVELFTRKNQRVTLTPAGQEFAQYVKGALDQLQQGKQSLSTLQAGQMGTITLGCVEALAAAFLPPLFADFHQHYPLVRLKVRVNHTAELITMVEQGEVDCALILDPTMHSEILIVKEIFRQPLQLLVPEEHALAQEQMPITLKRLVEEPLILLHESSKLGQITRRILAQRGLSARPLIEIESVEGLKECVRQGLGVTMLLPALIRTPLSHNGLVLRPIVDLTEEFIFALIYRRTGTLSAPARLFIRTIADATVLTEKNVEQR</sequence>
<dbReference type="Gene3D" id="3.40.190.290">
    <property type="match status" value="1"/>
</dbReference>
<dbReference type="InterPro" id="IPR050950">
    <property type="entry name" value="HTH-type_LysR_regulators"/>
</dbReference>
<keyword evidence="4" id="KW-0804">Transcription</keyword>
<gene>
    <name evidence="6" type="primary">gltC</name>
    <name evidence="6" type="ORF">KTT_55150</name>
</gene>
<evidence type="ECO:0000313" key="7">
    <source>
        <dbReference type="Proteomes" id="UP000287352"/>
    </source>
</evidence>
<dbReference type="EMBL" id="BIFR01000002">
    <property type="protein sequence ID" value="GCE15656.1"/>
    <property type="molecule type" value="Genomic_DNA"/>
</dbReference>
<dbReference type="CDD" id="cd05466">
    <property type="entry name" value="PBP2_LTTR_substrate"/>
    <property type="match status" value="1"/>
</dbReference>
<evidence type="ECO:0000313" key="6">
    <source>
        <dbReference type="EMBL" id="GCE15656.1"/>
    </source>
</evidence>
<dbReference type="InterPro" id="IPR000847">
    <property type="entry name" value="LysR_HTH_N"/>
</dbReference>
<comment type="caution">
    <text evidence="6">The sequence shown here is derived from an EMBL/GenBank/DDBJ whole genome shotgun (WGS) entry which is preliminary data.</text>
</comment>
<dbReference type="InterPro" id="IPR005119">
    <property type="entry name" value="LysR_subst-bd"/>
</dbReference>
<dbReference type="AlphaFoldDB" id="A0A402A9H6"/>
<keyword evidence="7" id="KW-1185">Reference proteome</keyword>
<evidence type="ECO:0000259" key="5">
    <source>
        <dbReference type="PROSITE" id="PS50931"/>
    </source>
</evidence>
<evidence type="ECO:0000256" key="4">
    <source>
        <dbReference type="ARBA" id="ARBA00023163"/>
    </source>
</evidence>
<dbReference type="OrthoDB" id="119203at2"/>
<dbReference type="InterPro" id="IPR036390">
    <property type="entry name" value="WH_DNA-bd_sf"/>
</dbReference>
<dbReference type="GO" id="GO:0005829">
    <property type="term" value="C:cytosol"/>
    <property type="evidence" value="ECO:0007669"/>
    <property type="project" value="TreeGrafter"/>
</dbReference>
<dbReference type="PRINTS" id="PR00039">
    <property type="entry name" value="HTHLYSR"/>
</dbReference>
<dbReference type="SUPFAM" id="SSF53850">
    <property type="entry name" value="Periplasmic binding protein-like II"/>
    <property type="match status" value="1"/>
</dbReference>
<organism evidence="6 7">
    <name type="scientific">Tengunoibacter tsumagoiensis</name>
    <dbReference type="NCBI Taxonomy" id="2014871"/>
    <lineage>
        <taxon>Bacteria</taxon>
        <taxon>Bacillati</taxon>
        <taxon>Chloroflexota</taxon>
        <taxon>Ktedonobacteria</taxon>
        <taxon>Ktedonobacterales</taxon>
        <taxon>Dictyobacteraceae</taxon>
        <taxon>Tengunoibacter</taxon>
    </lineage>
</organism>
<proteinExistence type="inferred from homology"/>
<dbReference type="Pfam" id="PF03466">
    <property type="entry name" value="LysR_substrate"/>
    <property type="match status" value="1"/>
</dbReference>
<keyword evidence="3" id="KW-0238">DNA-binding</keyword>